<dbReference type="EMBL" id="JH712670">
    <property type="protein sequence ID" value="EFO20042.2"/>
    <property type="molecule type" value="Genomic_DNA"/>
</dbReference>
<dbReference type="KEGG" id="loa:LOAG_08449"/>
<reference evidence="1" key="1">
    <citation type="submission" date="2012-04" db="EMBL/GenBank/DDBJ databases">
        <title>The Genome Sequence of Loa loa.</title>
        <authorList>
            <consortium name="The Broad Institute Genome Sequencing Platform"/>
            <consortium name="Broad Institute Genome Sequencing Center for Infectious Disease"/>
            <person name="Nutman T.B."/>
            <person name="Fink D.L."/>
            <person name="Russ C."/>
            <person name="Young S."/>
            <person name="Zeng Q."/>
            <person name="Gargeya S."/>
            <person name="Alvarado L."/>
            <person name="Berlin A."/>
            <person name="Chapman S.B."/>
            <person name="Chen Z."/>
            <person name="Freedman E."/>
            <person name="Gellesch M."/>
            <person name="Goldberg J."/>
            <person name="Griggs A."/>
            <person name="Gujja S."/>
            <person name="Heilman E.R."/>
            <person name="Heiman D."/>
            <person name="Howarth C."/>
            <person name="Mehta T."/>
            <person name="Neiman D."/>
            <person name="Pearson M."/>
            <person name="Roberts A."/>
            <person name="Saif S."/>
            <person name="Shea T."/>
            <person name="Shenoy N."/>
            <person name="Sisk P."/>
            <person name="Stolte C."/>
            <person name="Sykes S."/>
            <person name="White J."/>
            <person name="Yandava C."/>
            <person name="Haas B."/>
            <person name="Henn M.R."/>
            <person name="Nusbaum C."/>
            <person name="Birren B."/>
        </authorList>
    </citation>
    <scope>NUCLEOTIDE SEQUENCE [LARGE SCALE GENOMIC DNA]</scope>
</reference>
<evidence type="ECO:0000313" key="1">
    <source>
        <dbReference type="EMBL" id="EFO20042.2"/>
    </source>
</evidence>
<dbReference type="RefSeq" id="XP_020302092.1">
    <property type="nucleotide sequence ID" value="XM_020447707.1"/>
</dbReference>
<organism evidence="1">
    <name type="scientific">Loa loa</name>
    <name type="common">Eye worm</name>
    <name type="synonym">Filaria loa</name>
    <dbReference type="NCBI Taxonomy" id="7209"/>
    <lineage>
        <taxon>Eukaryota</taxon>
        <taxon>Metazoa</taxon>
        <taxon>Ecdysozoa</taxon>
        <taxon>Nematoda</taxon>
        <taxon>Chromadorea</taxon>
        <taxon>Rhabditida</taxon>
        <taxon>Spirurina</taxon>
        <taxon>Spiruromorpha</taxon>
        <taxon>Filarioidea</taxon>
        <taxon>Onchocercidae</taxon>
        <taxon>Loa</taxon>
    </lineage>
</organism>
<dbReference type="CTD" id="9945876"/>
<dbReference type="InParanoid" id="A0A1S0TTP7"/>
<dbReference type="AlphaFoldDB" id="A0A1S0TTP7"/>
<name>A0A1S0TTP7_LOALO</name>
<gene>
    <name evidence="1" type="ORF">LOAG_08449</name>
</gene>
<dbReference type="GeneID" id="9945876"/>
<protein>
    <submittedName>
        <fullName evidence="1">Uncharacterized protein</fullName>
    </submittedName>
</protein>
<proteinExistence type="predicted"/>
<sequence>MIRSEVSQGVIKKVDRKAVLLKGVSLRQYNLNRNPADVPDTTWKSKLSPFLESSMKIVIGGTPNSLNSQNFHLIHQKGWR</sequence>
<accession>A0A1S0TTP7</accession>